<keyword evidence="12" id="KW-1185">Reference proteome</keyword>
<evidence type="ECO:0000256" key="9">
    <source>
        <dbReference type="SAM" id="MobiDB-lite"/>
    </source>
</evidence>
<keyword evidence="7 8" id="KW-0998">Cell outer membrane</keyword>
<keyword evidence="6 8" id="KW-0472">Membrane</keyword>
<comment type="similarity">
    <text evidence="8">Belongs to the TonB-dependent receptor family.</text>
</comment>
<evidence type="ECO:0000256" key="6">
    <source>
        <dbReference type="ARBA" id="ARBA00023136"/>
    </source>
</evidence>
<dbReference type="SUPFAM" id="SSF49464">
    <property type="entry name" value="Carboxypeptidase regulatory domain-like"/>
    <property type="match status" value="1"/>
</dbReference>
<keyword evidence="11" id="KW-0675">Receptor</keyword>
<keyword evidence="3 8" id="KW-1134">Transmembrane beta strand</keyword>
<evidence type="ECO:0000313" key="11">
    <source>
        <dbReference type="EMBL" id="GAA0877346.1"/>
    </source>
</evidence>
<dbReference type="SUPFAM" id="SSF56935">
    <property type="entry name" value="Porins"/>
    <property type="match status" value="1"/>
</dbReference>
<reference evidence="12" key="1">
    <citation type="journal article" date="2019" name="Int. J. Syst. Evol. Microbiol.">
        <title>The Global Catalogue of Microorganisms (GCM) 10K type strain sequencing project: providing services to taxonomists for standard genome sequencing and annotation.</title>
        <authorList>
            <consortium name="The Broad Institute Genomics Platform"/>
            <consortium name="The Broad Institute Genome Sequencing Center for Infectious Disease"/>
            <person name="Wu L."/>
            <person name="Ma J."/>
        </authorList>
    </citation>
    <scope>NUCLEOTIDE SEQUENCE [LARGE SCALE GENOMIC DNA]</scope>
    <source>
        <strain evidence="12">JCM 16112</strain>
    </source>
</reference>
<keyword evidence="4 8" id="KW-0812">Transmembrane</keyword>
<proteinExistence type="inferred from homology"/>
<feature type="region of interest" description="Disordered" evidence="9">
    <location>
        <begin position="1"/>
        <end position="24"/>
    </location>
</feature>
<evidence type="ECO:0000256" key="8">
    <source>
        <dbReference type="PROSITE-ProRule" id="PRU01360"/>
    </source>
</evidence>
<dbReference type="PROSITE" id="PS52016">
    <property type="entry name" value="TONB_DEPENDENT_REC_3"/>
    <property type="match status" value="1"/>
</dbReference>
<keyword evidence="2 8" id="KW-0813">Transport</keyword>
<dbReference type="Gene3D" id="2.60.40.1120">
    <property type="entry name" value="Carboxypeptidase-like, regulatory domain"/>
    <property type="match status" value="1"/>
</dbReference>
<dbReference type="EMBL" id="BAAAFI010000002">
    <property type="protein sequence ID" value="GAA0877346.1"/>
    <property type="molecule type" value="Genomic_DNA"/>
</dbReference>
<dbReference type="InterPro" id="IPR036942">
    <property type="entry name" value="Beta-barrel_TonB_sf"/>
</dbReference>
<evidence type="ECO:0000256" key="5">
    <source>
        <dbReference type="ARBA" id="ARBA00022729"/>
    </source>
</evidence>
<evidence type="ECO:0000313" key="12">
    <source>
        <dbReference type="Proteomes" id="UP001500469"/>
    </source>
</evidence>
<dbReference type="InterPro" id="IPR023996">
    <property type="entry name" value="TonB-dep_OMP_SusC/RagA"/>
</dbReference>
<accession>A0ABP3Y7G4</accession>
<comment type="caution">
    <text evidence="11">The sequence shown here is derived from an EMBL/GenBank/DDBJ whole genome shotgun (WGS) entry which is preliminary data.</text>
</comment>
<dbReference type="InterPro" id="IPR008969">
    <property type="entry name" value="CarboxyPept-like_regulatory"/>
</dbReference>
<dbReference type="InterPro" id="IPR012910">
    <property type="entry name" value="Plug_dom"/>
</dbReference>
<comment type="subcellular location">
    <subcellularLocation>
        <location evidence="1 8">Cell outer membrane</location>
        <topology evidence="1 8">Multi-pass membrane protein</topology>
    </subcellularLocation>
</comment>
<dbReference type="InterPro" id="IPR023997">
    <property type="entry name" value="TonB-dep_OMP_SusC/RagA_CS"/>
</dbReference>
<organism evidence="11 12">
    <name type="scientific">Algoriphagus jejuensis</name>
    <dbReference type="NCBI Taxonomy" id="419934"/>
    <lineage>
        <taxon>Bacteria</taxon>
        <taxon>Pseudomonadati</taxon>
        <taxon>Bacteroidota</taxon>
        <taxon>Cytophagia</taxon>
        <taxon>Cytophagales</taxon>
        <taxon>Cyclobacteriaceae</taxon>
        <taxon>Algoriphagus</taxon>
    </lineage>
</organism>
<evidence type="ECO:0000256" key="3">
    <source>
        <dbReference type="ARBA" id="ARBA00022452"/>
    </source>
</evidence>
<name>A0ABP3Y7G4_9BACT</name>
<dbReference type="InterPro" id="IPR039426">
    <property type="entry name" value="TonB-dep_rcpt-like"/>
</dbReference>
<dbReference type="PROSITE" id="PS00018">
    <property type="entry name" value="EF_HAND_1"/>
    <property type="match status" value="1"/>
</dbReference>
<dbReference type="PANTHER" id="PTHR30069:SF29">
    <property type="entry name" value="HEMOGLOBIN AND HEMOGLOBIN-HAPTOGLOBIN-BINDING PROTEIN 1-RELATED"/>
    <property type="match status" value="1"/>
</dbReference>
<protein>
    <submittedName>
        <fullName evidence="11">TonB-dependent receptor</fullName>
    </submittedName>
</protein>
<dbReference type="NCBIfam" id="TIGR04057">
    <property type="entry name" value="SusC_RagA_signa"/>
    <property type="match status" value="1"/>
</dbReference>
<dbReference type="Gene3D" id="2.40.170.20">
    <property type="entry name" value="TonB-dependent receptor, beta-barrel domain"/>
    <property type="match status" value="1"/>
</dbReference>
<evidence type="ECO:0000256" key="7">
    <source>
        <dbReference type="ARBA" id="ARBA00023237"/>
    </source>
</evidence>
<dbReference type="PANTHER" id="PTHR30069">
    <property type="entry name" value="TONB-DEPENDENT OUTER MEMBRANE RECEPTOR"/>
    <property type="match status" value="1"/>
</dbReference>
<dbReference type="InterPro" id="IPR037066">
    <property type="entry name" value="Plug_dom_sf"/>
</dbReference>
<sequence>MTGPAMAEMQTTQSVRVSGKVTDESDGQGIPGATIIVKGTTQGTVTDVNGDYSLDVPSAESVLVISFIGYASKEVPVGASSILDITLAVDMQSLSEVVVVGYTTQKKSTLTGSVAQVKGDDVIQSKGTSNGALALQGEVSGLTVTRSSSRPGNEGISLKVRGDYTVNGGGGEPLVVLDGLIVPNETLSTMNPNDIETISVLKDGAAAIYGTQAAGGVILVTTKKGKEGSVKVNYNGQYQLNFATGQMPVAGLQDWARLWLEAGDNDAVPFVDSKGNQQVATPNYRFFTRDELVSIIDGTMPMAPETYFWNNKEHYFADVNQWDLVYGTTASQRHNISLSGGNEKITYMTSAGFNDERSPIDFVYDGAKRFNFRTNLGYNISDMFRAEFSVSYDDQLIDAPTKGVGEGIQDMYLFPMYNEAGQYYDNFGGNNMLAKLDEGGRTKTKNEILRLGGKIIMDLDKHVKGLSFNYDINVADYNYHRRERATTVTMYDWDGNVTFLNPTLATSYVRDRFQTSFTQIHVLQGNYQHSFGDHNFGFLVGMTAQEDEVQRTYQARSNMLSDELDDITTGDITTQTTNDNNWRGSTAIGLVSYMARMTYDYKGIYLLDGLLRRDGSSRLDPDYRWSNFYNFGGGIRLSEMAFLQNGIFDNLKVYASYGETGSVVGIGAYDYLSNMATGSTIFGANPALATTAWISGITTNQRSWERVSNTNFGVDFGFLNNKLSGNVQYFIRENNDMLISVATPSVLGGNPPKTNNGSFKTTGWEAALNWKDQAGDLRYSVGFMFWDNKSIVVDMKGNSTVPVQGLNDSFASSPKLIEGKPLNSIYAYQTDGYFNSEEEVLAYYQQYGFEDADNHNVMKSSQLMPAYNTGDRLTVGSLKRVDVNKDGKINEQDLVYIGDSSPHLNLGINLTFDWKGFDIRTFFQGVGEQYIRRSGALAWPFANWWRNQNVTFLGNTYSETNTNADYPRLHYTGSRSTWNYAHANDVNIIKASYLRAKVLSLGYTLPAHLLEKARIDRLRFSVTANNLFVISNVKDGMDPEMTSSATQGNSVPYNSTLLFGIDLTF</sequence>
<keyword evidence="5" id="KW-0732">Signal</keyword>
<dbReference type="Pfam" id="PF07715">
    <property type="entry name" value="Plug"/>
    <property type="match status" value="1"/>
</dbReference>
<evidence type="ECO:0000256" key="2">
    <source>
        <dbReference type="ARBA" id="ARBA00022448"/>
    </source>
</evidence>
<dbReference type="Pfam" id="PF13715">
    <property type="entry name" value="CarbopepD_reg_2"/>
    <property type="match status" value="1"/>
</dbReference>
<dbReference type="NCBIfam" id="TIGR04056">
    <property type="entry name" value="OMP_RagA_SusC"/>
    <property type="match status" value="1"/>
</dbReference>
<dbReference type="Gene3D" id="2.170.130.10">
    <property type="entry name" value="TonB-dependent receptor, plug domain"/>
    <property type="match status" value="1"/>
</dbReference>
<evidence type="ECO:0000256" key="4">
    <source>
        <dbReference type="ARBA" id="ARBA00022692"/>
    </source>
</evidence>
<dbReference type="InterPro" id="IPR018247">
    <property type="entry name" value="EF_Hand_1_Ca_BS"/>
</dbReference>
<gene>
    <name evidence="11" type="ORF">GCM10009119_03140</name>
</gene>
<feature type="domain" description="TonB-dependent receptor plug" evidence="10">
    <location>
        <begin position="107"/>
        <end position="217"/>
    </location>
</feature>
<dbReference type="Proteomes" id="UP001500469">
    <property type="component" value="Unassembled WGS sequence"/>
</dbReference>
<evidence type="ECO:0000256" key="1">
    <source>
        <dbReference type="ARBA" id="ARBA00004571"/>
    </source>
</evidence>
<evidence type="ECO:0000259" key="10">
    <source>
        <dbReference type="Pfam" id="PF07715"/>
    </source>
</evidence>